<comment type="similarity">
    <text evidence="1">Belongs to the lipase/esterase LIP3/BchO family.</text>
</comment>
<dbReference type="RefSeq" id="WP_013054803.1">
    <property type="nucleotide sequence ID" value="NC_014014.1"/>
</dbReference>
<sequence length="262" mass="30219">MNKIELENFEIDFKIHIANKNSKDIFLFLHGFADTYKTFKPLFKLLEINYNWAAFDFPGCGNSGSKDSIDLELYPIITKKFIEQKLGGFDITVISHSLGSYSALYNNKIVKKTFLLSPFNYNLFLSEKEKNDLRNRLLPQNIIDAKRSYLTLFYNPSDILQRSASIISEKNMLKSKIQLLKFGSMVSNQILNIDWLDKNLKPLFLDCLNTTIVTGDNDLYTPSEGLKKVSEESKINITFLPQTGHAIIYERSKELFELITKK</sequence>
<dbReference type="Proteomes" id="UP000001845">
    <property type="component" value="Chromosome"/>
</dbReference>
<keyword evidence="2" id="KW-0378">Hydrolase</keyword>
<evidence type="ECO:0000256" key="2">
    <source>
        <dbReference type="ARBA" id="ARBA00022487"/>
    </source>
</evidence>
<reference evidence="5" key="1">
    <citation type="submission" date="2010-03" db="EMBL/GenBank/DDBJ databases">
        <title>The complete genome of Mycoplasma crocodyli MP145.</title>
        <authorList>
            <person name="Glass J.I."/>
            <person name="Durkin A.S."/>
            <person name="Hostetler J."/>
            <person name="Jackson J."/>
            <person name="Johnson J."/>
            <person name="May M.A."/>
            <person name="Paralanov V."/>
            <person name="Radune D."/>
            <person name="Szczypinski B."/>
            <person name="Brown D.R."/>
        </authorList>
    </citation>
    <scope>NUCLEOTIDE SEQUENCE [LARGE SCALE GENOMIC DNA]</scope>
    <source>
        <strain evidence="5">ATCC 51981 / MP145</strain>
    </source>
</reference>
<dbReference type="PANTHER" id="PTHR43798:SF33">
    <property type="entry name" value="HYDROLASE, PUTATIVE (AFU_ORTHOLOGUE AFUA_2G14860)-RELATED"/>
    <property type="match status" value="1"/>
</dbReference>
<evidence type="ECO:0000256" key="1">
    <source>
        <dbReference type="ARBA" id="ARBA00006989"/>
    </source>
</evidence>
<dbReference type="GO" id="GO:0016020">
    <property type="term" value="C:membrane"/>
    <property type="evidence" value="ECO:0007669"/>
    <property type="project" value="TreeGrafter"/>
</dbReference>
<gene>
    <name evidence="4" type="ordered locus">MCRO_0764</name>
</gene>
<dbReference type="PANTHER" id="PTHR43798">
    <property type="entry name" value="MONOACYLGLYCEROL LIPASE"/>
    <property type="match status" value="1"/>
</dbReference>
<evidence type="ECO:0000259" key="3">
    <source>
        <dbReference type="Pfam" id="PF12697"/>
    </source>
</evidence>
<feature type="domain" description="AB hydrolase-1" evidence="3">
    <location>
        <begin position="26"/>
        <end position="257"/>
    </location>
</feature>
<dbReference type="eggNOG" id="COG2267">
    <property type="taxonomic scope" value="Bacteria"/>
</dbReference>
<organism evidence="4 5">
    <name type="scientific">Mycoplasma crocodyli (strain ATCC 51981 / MP145)</name>
    <dbReference type="NCBI Taxonomy" id="512564"/>
    <lineage>
        <taxon>Bacteria</taxon>
        <taxon>Bacillati</taxon>
        <taxon>Mycoplasmatota</taxon>
        <taxon>Mollicutes</taxon>
        <taxon>Mycoplasmataceae</taxon>
        <taxon>Mycoplasma</taxon>
    </lineage>
</organism>
<dbReference type="InterPro" id="IPR000073">
    <property type="entry name" value="AB_hydrolase_1"/>
</dbReference>
<proteinExistence type="inferred from homology"/>
<dbReference type="InterPro" id="IPR029058">
    <property type="entry name" value="AB_hydrolase_fold"/>
</dbReference>
<accession>D5E6G8</accession>
<reference key="2">
    <citation type="submission" date="2010-03" db="EMBL/GenBank/DDBJ databases">
        <authorList>
            <person name="Ma Z."/>
            <person name="Wang X."/>
            <person name="Liu H."/>
        </authorList>
    </citation>
    <scope>NUCLEOTIDE SEQUENCE</scope>
    <source>
        <strain>MP145</strain>
    </source>
</reference>
<evidence type="ECO:0000313" key="5">
    <source>
        <dbReference type="Proteomes" id="UP000001845"/>
    </source>
</evidence>
<reference evidence="4 5" key="3">
    <citation type="journal article" date="2011" name="J. Bacteriol.">
        <title>Genome sequences of Mycoplasma alligatoris A21JP2T and Mycoplasma crocodyli MP145T.</title>
        <authorList>
            <person name="Brown D.R."/>
            <person name="Farmerie W.G."/>
            <person name="May M."/>
            <person name="Benders G.A."/>
            <person name="Durkin A.S."/>
            <person name="Hlavinka K."/>
            <person name="Hostetler J."/>
            <person name="Jackson J."/>
            <person name="Johnson J."/>
            <person name="Miller R.H."/>
            <person name="Paralanov V."/>
            <person name="Radune D."/>
            <person name="Szczypinski B."/>
            <person name="Glass J.I."/>
        </authorList>
    </citation>
    <scope>NUCLEOTIDE SEQUENCE [LARGE SCALE GENOMIC DNA]</scope>
    <source>
        <strain evidence="5">ATCC 51981 / MP145</strain>
    </source>
</reference>
<dbReference type="AlphaFoldDB" id="D5E6G8"/>
<dbReference type="Pfam" id="PF12697">
    <property type="entry name" value="Abhydrolase_6"/>
    <property type="match status" value="1"/>
</dbReference>
<keyword evidence="5" id="KW-1185">Reference proteome</keyword>
<evidence type="ECO:0000313" key="4">
    <source>
        <dbReference type="EMBL" id="ADE20027.1"/>
    </source>
</evidence>
<dbReference type="KEGG" id="mcd:MCRO_0764"/>
<name>D5E6G8_MYCCM</name>
<keyword evidence="2" id="KW-0719">Serine esterase</keyword>
<dbReference type="GO" id="GO:0052689">
    <property type="term" value="F:carboxylic ester hydrolase activity"/>
    <property type="evidence" value="ECO:0007669"/>
    <property type="project" value="UniProtKB-KW"/>
</dbReference>
<dbReference type="InterPro" id="IPR050266">
    <property type="entry name" value="AB_hydrolase_sf"/>
</dbReference>
<dbReference type="EMBL" id="CP001991">
    <property type="protein sequence ID" value="ADE20027.1"/>
    <property type="molecule type" value="Genomic_DNA"/>
</dbReference>
<protein>
    <submittedName>
        <fullName evidence="4">Putative esterase/lipase</fullName>
    </submittedName>
</protein>
<dbReference type="Gene3D" id="3.40.50.1820">
    <property type="entry name" value="alpha/beta hydrolase"/>
    <property type="match status" value="1"/>
</dbReference>
<dbReference type="SUPFAM" id="SSF53474">
    <property type="entry name" value="alpha/beta-Hydrolases"/>
    <property type="match status" value="1"/>
</dbReference>
<dbReference type="HOGENOM" id="CLU_020336_41_0_14"/>
<dbReference type="STRING" id="512564.MCRO_0764"/>
<dbReference type="OrthoDB" id="397642at2"/>